<accession>A0AC58NBK4</accession>
<reference evidence="2" key="1">
    <citation type="submission" date="2025-08" db="UniProtKB">
        <authorList>
            <consortium name="RefSeq"/>
        </authorList>
    </citation>
    <scope>IDENTIFICATION</scope>
</reference>
<keyword evidence="1" id="KW-1185">Reference proteome</keyword>
<dbReference type="RefSeq" id="XP_073939043.1">
    <property type="nucleotide sequence ID" value="XM_074082942.1"/>
</dbReference>
<organism evidence="1 2">
    <name type="scientific">Castor canadensis</name>
    <name type="common">American beaver</name>
    <dbReference type="NCBI Taxonomy" id="51338"/>
    <lineage>
        <taxon>Eukaryota</taxon>
        <taxon>Metazoa</taxon>
        <taxon>Chordata</taxon>
        <taxon>Craniata</taxon>
        <taxon>Vertebrata</taxon>
        <taxon>Euteleostomi</taxon>
        <taxon>Mammalia</taxon>
        <taxon>Eutheria</taxon>
        <taxon>Euarchontoglires</taxon>
        <taxon>Glires</taxon>
        <taxon>Rodentia</taxon>
        <taxon>Castorimorpha</taxon>
        <taxon>Castoridae</taxon>
        <taxon>Castor</taxon>
    </lineage>
</organism>
<name>A0AC58NBK4_CASCN</name>
<sequence length="502" mass="57950">MDYRRLLMSQVVPGQFDDADSSDSENIDLKTTKVEDYILFEELQNNVTEKKGEGEIEDEEDEEEDYDDDNDWDWNDGVGKLTKGYAWNGGSNPQVLDPRTRMILFKILTRGIISEINGCISTGKEANVYHASTANGESRAIKIYKTSILVFKDRDKYVSGEFRFRHGYCKGNPRKMVKTWAEKEMRNLIRLNTAEIPCPEPIMLKSHVLVMGFIGKDDMPAPLLKNVQLSESKARELYLQVIQYMRRMYQDARLVHADLSEFNMLYHGGNVYIIDVSQSVEHDHPHALEFLRKDCTNVNDFFLKHAVAVMTVRELFEFVTDPSITDKNMDAYLSKAMEVASQRTNEERSSQDHVDEEVFKRAYIPRTLNEVKNYERDIDIMMKLKEEDMAMNAQQDNILYQTVTGLKKDLSGVQKVPALLENKVKGQICSDSEDPGHSECSDTDTEEQGDHAHCRKHTTDPNIDKKERKKMVKEAQREKRKNKIPKHVKKRKEKTAKAKKGK</sequence>
<evidence type="ECO:0000313" key="1">
    <source>
        <dbReference type="Proteomes" id="UP001732720"/>
    </source>
</evidence>
<protein>
    <submittedName>
        <fullName evidence="2">Serine/threonine-protein kinase RIO1 isoform X2</fullName>
    </submittedName>
</protein>
<dbReference type="Proteomes" id="UP001732720">
    <property type="component" value="Chromosome 8"/>
</dbReference>
<proteinExistence type="predicted"/>
<keyword evidence="2" id="KW-0418">Kinase</keyword>
<gene>
    <name evidence="2" type="primary">Riok1</name>
</gene>
<evidence type="ECO:0000313" key="2">
    <source>
        <dbReference type="RefSeq" id="XP_073939043.1"/>
    </source>
</evidence>
<keyword evidence="2" id="KW-0808">Transferase</keyword>